<keyword evidence="2" id="KW-1185">Reference proteome</keyword>
<gene>
    <name evidence="1" type="ORF">D2962_06065</name>
</gene>
<dbReference type="RefSeq" id="WP_122014476.1">
    <property type="nucleotide sequence ID" value="NZ_CP033169.1"/>
</dbReference>
<dbReference type="Proteomes" id="UP000280960">
    <property type="component" value="Chromosome"/>
</dbReference>
<sequence length="113" mass="12980">MNKAETVEDFIRRLDVMSGTGNGIGKVTVEKIRKFAEKEGFIKQKDDKTLKPDGVTNENIETQLIEALEKAIQLILDVSIRKTTVPYDTLHRWENLIQYARKNEENGGRLNDF</sequence>
<protein>
    <submittedName>
        <fullName evidence="1">Uncharacterized protein</fullName>
    </submittedName>
</protein>
<evidence type="ECO:0000313" key="2">
    <source>
        <dbReference type="Proteomes" id="UP000280960"/>
    </source>
</evidence>
<name>A0A3G2R4E9_9FIRM</name>
<dbReference type="EMBL" id="CP033169">
    <property type="protein sequence ID" value="AYO30241.1"/>
    <property type="molecule type" value="Genomic_DNA"/>
</dbReference>
<accession>A0A3G2R4E9</accession>
<reference evidence="1 2" key="1">
    <citation type="submission" date="2018-10" db="EMBL/GenBank/DDBJ databases">
        <authorList>
            <person name="Zhang X."/>
        </authorList>
    </citation>
    <scope>NUCLEOTIDE SEQUENCE [LARGE SCALE GENOMIC DNA]</scope>
    <source>
        <strain evidence="1 2">SK-G1</strain>
    </source>
</reference>
<proteinExistence type="predicted"/>
<dbReference type="AlphaFoldDB" id="A0A3G2R4E9"/>
<dbReference type="KEGG" id="bacg:D2962_06065"/>
<organism evidence="1 2">
    <name type="scientific">Biomaibacter acetigenes</name>
    <dbReference type="NCBI Taxonomy" id="2316383"/>
    <lineage>
        <taxon>Bacteria</taxon>
        <taxon>Bacillati</taxon>
        <taxon>Bacillota</taxon>
        <taxon>Clostridia</taxon>
        <taxon>Thermosediminibacterales</taxon>
        <taxon>Tepidanaerobacteraceae</taxon>
        <taxon>Biomaibacter</taxon>
    </lineage>
</organism>
<evidence type="ECO:0000313" key="1">
    <source>
        <dbReference type="EMBL" id="AYO30241.1"/>
    </source>
</evidence>